<evidence type="ECO:0000313" key="1">
    <source>
        <dbReference type="EMBL" id="SVE34526.1"/>
    </source>
</evidence>
<sequence length="115" mass="12754">MRNKDAICISMGSNKQVDSTLDWSPFEQQCRESGFDLIQPLQVGWYNTVTPASVHLPDFGDPTSLALVIGNTRSIWEHFLNALESSSNLQASDNPLDSFTEEQITSACATLSRPY</sequence>
<organism evidence="1">
    <name type="scientific">marine metagenome</name>
    <dbReference type="NCBI Taxonomy" id="408172"/>
    <lineage>
        <taxon>unclassified sequences</taxon>
        <taxon>metagenomes</taxon>
        <taxon>ecological metagenomes</taxon>
    </lineage>
</organism>
<gene>
    <name evidence="1" type="ORF">METZ01_LOCUS487380</name>
</gene>
<accession>A0A383CQ83</accession>
<proteinExistence type="predicted"/>
<dbReference type="EMBL" id="UINC01210868">
    <property type="protein sequence ID" value="SVE34526.1"/>
    <property type="molecule type" value="Genomic_DNA"/>
</dbReference>
<name>A0A383CQ83_9ZZZZ</name>
<feature type="non-terminal residue" evidence="1">
    <location>
        <position position="115"/>
    </location>
</feature>
<dbReference type="AlphaFoldDB" id="A0A383CQ83"/>
<protein>
    <submittedName>
        <fullName evidence="1">Uncharacterized protein</fullName>
    </submittedName>
</protein>
<reference evidence="1" key="1">
    <citation type="submission" date="2018-05" db="EMBL/GenBank/DDBJ databases">
        <authorList>
            <person name="Lanie J.A."/>
            <person name="Ng W.-L."/>
            <person name="Kazmierczak K.M."/>
            <person name="Andrzejewski T.M."/>
            <person name="Davidsen T.M."/>
            <person name="Wayne K.J."/>
            <person name="Tettelin H."/>
            <person name="Glass J.I."/>
            <person name="Rusch D."/>
            <person name="Podicherti R."/>
            <person name="Tsui H.-C.T."/>
            <person name="Winkler M.E."/>
        </authorList>
    </citation>
    <scope>NUCLEOTIDE SEQUENCE</scope>
</reference>